<dbReference type="Pfam" id="PF02746">
    <property type="entry name" value="MR_MLE_N"/>
    <property type="match status" value="1"/>
</dbReference>
<evidence type="ECO:0000256" key="1">
    <source>
        <dbReference type="ARBA" id="ARBA00001968"/>
    </source>
</evidence>
<keyword evidence="3" id="KW-0460">Magnesium</keyword>
<keyword evidence="9" id="KW-1185">Reference proteome</keyword>
<dbReference type="InterPro" id="IPR010197">
    <property type="entry name" value="OSBS/NAAAR"/>
</dbReference>
<dbReference type="GO" id="GO:0043748">
    <property type="term" value="F:O-succinylbenzoate synthase activity"/>
    <property type="evidence" value="ECO:0007669"/>
    <property type="project" value="UniProtKB-EC"/>
</dbReference>
<keyword evidence="2" id="KW-0479">Metal-binding</keyword>
<dbReference type="NCBIfam" id="TIGR01928">
    <property type="entry name" value="menC_lowGC_arch"/>
    <property type="match status" value="1"/>
</dbReference>
<dbReference type="GO" id="GO:0009234">
    <property type="term" value="P:menaquinone biosynthetic process"/>
    <property type="evidence" value="ECO:0007669"/>
    <property type="project" value="UniProtKB-UniRule"/>
</dbReference>
<dbReference type="Gene3D" id="3.30.390.10">
    <property type="entry name" value="Enolase-like, N-terminal domain"/>
    <property type="match status" value="1"/>
</dbReference>
<evidence type="ECO:0000256" key="5">
    <source>
        <dbReference type="ARBA" id="ARBA00029491"/>
    </source>
</evidence>
<organism evidence="8 9">
    <name type="scientific">Bacillus coahuilensis p1.1.43</name>
    <dbReference type="NCBI Taxonomy" id="1150625"/>
    <lineage>
        <taxon>Bacteria</taxon>
        <taxon>Bacillati</taxon>
        <taxon>Bacillota</taxon>
        <taxon>Bacilli</taxon>
        <taxon>Bacillales</taxon>
        <taxon>Bacillaceae</taxon>
        <taxon>Bacillus</taxon>
    </lineage>
</organism>
<comment type="cofactor">
    <cofactor evidence="1">
        <name>a divalent metal cation</name>
        <dbReference type="ChEBI" id="CHEBI:60240"/>
    </cofactor>
</comment>
<dbReference type="CDD" id="cd03317">
    <property type="entry name" value="NAAAR"/>
    <property type="match status" value="1"/>
</dbReference>
<dbReference type="OrthoDB" id="9774531at2"/>
<proteinExistence type="predicted"/>
<gene>
    <name evidence="8" type="ORF">Q75_12105</name>
</gene>
<dbReference type="UniPathway" id="UPA01057">
    <property type="reaction ID" value="UER00165"/>
</dbReference>
<dbReference type="Pfam" id="PF13378">
    <property type="entry name" value="MR_MLE_C"/>
    <property type="match status" value="1"/>
</dbReference>
<evidence type="ECO:0000256" key="3">
    <source>
        <dbReference type="ARBA" id="ARBA00022842"/>
    </source>
</evidence>
<evidence type="ECO:0000256" key="4">
    <source>
        <dbReference type="ARBA" id="ARBA00023239"/>
    </source>
</evidence>
<dbReference type="PATRIC" id="fig|1150625.3.peg.2578"/>
<name>A0A147K6E9_9BACI</name>
<dbReference type="EMBL" id="LDYG01000037">
    <property type="protein sequence ID" value="KUP05446.1"/>
    <property type="molecule type" value="Genomic_DNA"/>
</dbReference>
<dbReference type="UniPathway" id="UPA00079"/>
<keyword evidence="4" id="KW-0456">Lyase</keyword>
<dbReference type="Proteomes" id="UP000074108">
    <property type="component" value="Unassembled WGS sequence"/>
</dbReference>
<dbReference type="SUPFAM" id="SSF51604">
    <property type="entry name" value="Enolase C-terminal domain-like"/>
    <property type="match status" value="1"/>
</dbReference>
<dbReference type="InterPro" id="IPR036849">
    <property type="entry name" value="Enolase-like_C_sf"/>
</dbReference>
<evidence type="ECO:0000256" key="6">
    <source>
        <dbReference type="NCBIfam" id="TIGR01928"/>
    </source>
</evidence>
<dbReference type="STRING" id="1150625.Q75_12105"/>
<dbReference type="RefSeq" id="WP_059351515.1">
    <property type="nucleotide sequence ID" value="NZ_LDYG01000037.1"/>
</dbReference>
<dbReference type="AlphaFoldDB" id="A0A147K6E9"/>
<dbReference type="GO" id="GO:0016854">
    <property type="term" value="F:racemase and epimerase activity"/>
    <property type="evidence" value="ECO:0007669"/>
    <property type="project" value="UniProtKB-ARBA"/>
</dbReference>
<dbReference type="GO" id="GO:0046872">
    <property type="term" value="F:metal ion binding"/>
    <property type="evidence" value="ECO:0007669"/>
    <property type="project" value="UniProtKB-KW"/>
</dbReference>
<dbReference type="EC" id="4.2.1.113" evidence="5 6"/>
<feature type="domain" description="Mandelate racemase/muconate lactonizing enzyme C-terminal" evidence="7">
    <location>
        <begin position="142"/>
        <end position="233"/>
    </location>
</feature>
<dbReference type="SUPFAM" id="SSF54826">
    <property type="entry name" value="Enolase N-terminal domain-like"/>
    <property type="match status" value="1"/>
</dbReference>
<dbReference type="InterPro" id="IPR029065">
    <property type="entry name" value="Enolase_C-like"/>
</dbReference>
<evidence type="ECO:0000313" key="8">
    <source>
        <dbReference type="EMBL" id="KUP05446.1"/>
    </source>
</evidence>
<dbReference type="InterPro" id="IPR013341">
    <property type="entry name" value="Mandelate_racemase_N_dom"/>
</dbReference>
<accession>A0A147K6E9</accession>
<dbReference type="SFLD" id="SFLDS00001">
    <property type="entry name" value="Enolase"/>
    <property type="match status" value="1"/>
</dbReference>
<dbReference type="PANTHER" id="PTHR48073">
    <property type="entry name" value="O-SUCCINYLBENZOATE SYNTHASE-RELATED"/>
    <property type="match status" value="1"/>
</dbReference>
<evidence type="ECO:0000256" key="2">
    <source>
        <dbReference type="ARBA" id="ARBA00022723"/>
    </source>
</evidence>
<dbReference type="SMART" id="SM00922">
    <property type="entry name" value="MR_MLE"/>
    <property type="match status" value="1"/>
</dbReference>
<evidence type="ECO:0000313" key="9">
    <source>
        <dbReference type="Proteomes" id="UP000074108"/>
    </source>
</evidence>
<dbReference type="PANTHER" id="PTHR48073:SF5">
    <property type="entry name" value="O-SUCCINYLBENZOATE SYNTHASE"/>
    <property type="match status" value="1"/>
</dbReference>
<dbReference type="InterPro" id="IPR029017">
    <property type="entry name" value="Enolase-like_N"/>
</dbReference>
<sequence length="368" mass="41282">MRIEQVSLRLLKMKLKQPFVTALETVNERKIILVEVKAEGETGYGECLAFETPWYTEETIESAYTILSSLLIPRLLRSTIEHPRDVHQLFQSIKGNQMAKASIEMAVWDLYAKLQKLPLWRVMGGSKKRVPCGAVIAASNTAEALDQAEQFLNEGYSRIKVKISPQNGLDVIKQIKARFPLLDILADANSSFTLDDIPILKEFDTLGLLMIEQPLDACDIVQHRHIQAIMNTPICLDESISSLLDVKSAWELNSCNVINIKISRLGGVTEAINVHDYCVKNGLEVWCGGMIEFGVSRAFNLALSTLDGFTIPGDIVSSSRYWEEDIVLPEIVVENGWAEVTEQPGIGYEINLNRVQEITIRENVYTLD</sequence>
<dbReference type="InterPro" id="IPR013342">
    <property type="entry name" value="Mandelate_racemase_C"/>
</dbReference>
<dbReference type="SFLD" id="SFLDF00009">
    <property type="entry name" value="o-succinylbenzoate_synthase"/>
    <property type="match status" value="1"/>
</dbReference>
<protein>
    <recommendedName>
        <fullName evidence="5 6">o-succinylbenzoate synthase</fullName>
        <ecNumber evidence="5 6">4.2.1.113</ecNumber>
    </recommendedName>
</protein>
<reference evidence="8 9" key="1">
    <citation type="journal article" date="2016" name="Front. Microbiol.">
        <title>Microevolution Analysis of Bacillus coahuilensis Unveils Differences in Phosphorus Acquisition Strategies and Their Regulation.</title>
        <authorList>
            <person name="Gomez-Lunar Z."/>
            <person name="Hernandez-Gonzalez I."/>
            <person name="Rodriguez-Torres M.D."/>
            <person name="Souza V."/>
            <person name="Olmedo-Alvarez G."/>
        </authorList>
    </citation>
    <scope>NUCLEOTIDE SEQUENCE [LARGE SCALE GENOMIC DNA]</scope>
    <source>
        <strain evidence="9">p1.1.43</strain>
    </source>
</reference>
<dbReference type="SFLD" id="SFLDG00180">
    <property type="entry name" value="muconate_cycloisomerase"/>
    <property type="match status" value="1"/>
</dbReference>
<comment type="caution">
    <text evidence="8">The sequence shown here is derived from an EMBL/GenBank/DDBJ whole genome shotgun (WGS) entry which is preliminary data.</text>
</comment>
<evidence type="ECO:0000259" key="7">
    <source>
        <dbReference type="SMART" id="SM00922"/>
    </source>
</evidence>
<dbReference type="Gene3D" id="3.20.20.120">
    <property type="entry name" value="Enolase-like C-terminal domain"/>
    <property type="match status" value="1"/>
</dbReference>